<name>A0ACC2NIG5_9HYME</name>
<evidence type="ECO:0000313" key="1">
    <source>
        <dbReference type="EMBL" id="KAJ8670897.1"/>
    </source>
</evidence>
<proteinExistence type="predicted"/>
<dbReference type="EMBL" id="CM056743">
    <property type="protein sequence ID" value="KAJ8670897.1"/>
    <property type="molecule type" value="Genomic_DNA"/>
</dbReference>
<organism evidence="1 2">
    <name type="scientific">Eretmocerus hayati</name>
    <dbReference type="NCBI Taxonomy" id="131215"/>
    <lineage>
        <taxon>Eukaryota</taxon>
        <taxon>Metazoa</taxon>
        <taxon>Ecdysozoa</taxon>
        <taxon>Arthropoda</taxon>
        <taxon>Hexapoda</taxon>
        <taxon>Insecta</taxon>
        <taxon>Pterygota</taxon>
        <taxon>Neoptera</taxon>
        <taxon>Endopterygota</taxon>
        <taxon>Hymenoptera</taxon>
        <taxon>Apocrita</taxon>
        <taxon>Proctotrupomorpha</taxon>
        <taxon>Chalcidoidea</taxon>
        <taxon>Aphelinidae</taxon>
        <taxon>Aphelininae</taxon>
        <taxon>Eretmocerus</taxon>
    </lineage>
</organism>
<dbReference type="Proteomes" id="UP001239111">
    <property type="component" value="Chromosome 3"/>
</dbReference>
<sequence>MVLPDTQLRFMVDYLLDHEEMAKGHITLLGPQGEETYHQLWEHLLDEVNNAGPVQVVSVQKLKKIWDDARSDAKANVRDFDKDLGKIGNKQISVILESINDDICRLFNNFDLPEFENEYSRFHKPGALSSHEQEKNCRSGRLTQNEKLKIINFIEKNQHYLNGVILFSKDLSEKQEWVDFCKSIHRKCDETAKSWCRMRDEVSRIMNKSETKFSPLSDTNLKIAELHEPGYTQKMKLAAASDCKNEVKDESMIFVKNETSLKRSSSSSVKSEETYECQGKKTKTETNDSGASQEKNHDDGNFGNVEELDFLNLKDNHSLINEIQELSQGCKSRKLFNRCAEEVVSYYKQKLHLKAKAENAHSLEDDDDLTRRSDQSLATLSKILDEIVAMKQENKEFKGALIEILTKIFDLLPTVFPGKDYAAGAVAQRINASAQIMDDEPIEMGTGVCIVATISSDHGTFVRSLVAQDPRTIAV</sequence>
<accession>A0ACC2NIG5</accession>
<protein>
    <submittedName>
        <fullName evidence="1">Uncharacterized protein</fullName>
    </submittedName>
</protein>
<comment type="caution">
    <text evidence="1">The sequence shown here is derived from an EMBL/GenBank/DDBJ whole genome shotgun (WGS) entry which is preliminary data.</text>
</comment>
<keyword evidence="2" id="KW-1185">Reference proteome</keyword>
<evidence type="ECO:0000313" key="2">
    <source>
        <dbReference type="Proteomes" id="UP001239111"/>
    </source>
</evidence>
<reference evidence="1" key="1">
    <citation type="submission" date="2023-04" db="EMBL/GenBank/DDBJ databases">
        <title>A chromosome-level genome assembly of the parasitoid wasp Eretmocerus hayati.</title>
        <authorList>
            <person name="Zhong Y."/>
            <person name="Liu S."/>
            <person name="Liu Y."/>
        </authorList>
    </citation>
    <scope>NUCLEOTIDE SEQUENCE</scope>
    <source>
        <strain evidence="1">ZJU_SS_LIU_2023</strain>
    </source>
</reference>
<gene>
    <name evidence="1" type="ORF">QAD02_002156</name>
</gene>